<keyword evidence="1 6" id="KW-0479">Metal-binding</keyword>
<dbReference type="GO" id="GO:0003677">
    <property type="term" value="F:DNA binding"/>
    <property type="evidence" value="ECO:0007669"/>
    <property type="project" value="UniProtKB-KW"/>
</dbReference>
<dbReference type="PANTHER" id="PTHR46156:SF1">
    <property type="entry name" value="ZINC FINGER CCCH DOMAIN-CONTAINING PROTEIN 3"/>
    <property type="match status" value="1"/>
</dbReference>
<feature type="region of interest" description="Disordered" evidence="7">
    <location>
        <begin position="241"/>
        <end position="284"/>
    </location>
</feature>
<evidence type="ECO:0000256" key="1">
    <source>
        <dbReference type="ARBA" id="ARBA00022723"/>
    </source>
</evidence>
<sequence>MDAFGPPCLGRRTRYDPFPDPPFPDPCQHPPRHPHFGPPLPHPPLPADPFPWGYSQQARQARDRDPLVNYSPHGFNPLGFDRPPLPRVYDQVLMPDDRFLCGIPSVEPFMTEFRERGRSGSVAANELGGFYEGPERSSPFRGGFFKLGDAEHSFLEDSKCRSRGQSGFWDERESRFVDPFFEQLPPESASLGAERLPLPPRFLLNERLVQSTGGEVSAVLEQSPRSSDHYFFHREGEGTATMVPNSLEKGNGLGPQRRSNNMRGKSLGRKTTRRSDPGNAYKEDRLMGSRGKWKMVNNGYQTNSDKQPKQKLSAFSRIQNGVSVWKRLEEKPFSLDHRISPPRISKENKAKVDTLDISFKSDAVDGKLADLPLTTSTTSSKEDFPMVTLNLAVKKKKMVAITDKVDCSTVTDSPGYGVMQEVQKTSSLNNLVNLLKQSEMSKEAKSASAIIEQEEVVKKNDAEGVAKTISQVECSIIETPSREEGIEIPNLDDIESINVAAEIVGTGPIVDGYLECRPQGMMTDIRPTNDSGSHVTKDLIQVLPMELETSLDKICRSPKRPVISNANSPPSDHKLTSGTFLLDTGGVQDSSEQVSLEVKGFMNCSPSNNEQVLPPPMEASSLDLVGVGKFSFSEGSKTPLSEDFFKCSNIDLKAQIMGKQQEVLNFTDAHKVDVSTQLQLDAQLLDICQNKTGPNDYLQDAGVLKDDSEFHSPGLSTIMSSCSESHIVDCVGEKIENSLPLELKEMESCLHLSGTNDFNNSKFSGMENKSCKAMDEALVNFNVASSSEGDESGTTTKHHQSMSDKMQLLPLLDIKTEMLQNVKSAKGKVISKIPSRLNATGPFRETARASQTGRNRTWYRTIIPSKHSDVNSPQKLGKVPNSSYIRKGNSLIRKPAAESPPLPVPALVTTSIKLKPITERTSGSEGRVEFPEKGPSCNPLVERPKTPPLPPISKLPSCSLISENSPPQPELGTYGLNQQDLQSMGFLSSINKKDDAIYGKRVTYVKCKTNQLVAAPGPEVGNKSKILTGSIESFKESPFSSVDQYYRSKRNQLLRNAFSYDNQQFGVPADTSNSDDKRASDSCSARQSNTVTLRKRLDRALLKASENRKSSLVWTLGGDKSSQTSVATVRRWRILPYVLPWKRILWGQAVSNSIQIPERSSFSLISRKLQLSRKRGMIYTVSTDGFSLRKAGVVSIGGSNLKWSKSIEKRSRQANEEATMAVAEVERKKREKRKRKSTCGNGKKRVCLTSRSTSSIGLKKGERIYCIGSARYKMDSSKRTLIRISDDHSSSTTSQHGKKSKLSFIPRRLLIGNDEYVQIGNGNQLVRDPKKLKHILAREKVRWSLHTARLRWARKRQYCLFFTRFGKCKNSGGKCPYIHDPTKVAICTKFLKGQCSDANCKLTHKVIPERMPDCSYFLEGLCTNLNCLYRHVKVNANASLCVGFLRGHCDDGDECQKKHSYSCPLYEATGQCPKGSQCKLHHPKNRSKSKKRKEEKLRSSCQGRYFYSTLVKAGELLKVPSGKNYLLGGDDIFCFDGRFNEYVSLHAVTDKFGAQIKDPMDSFLGQLDTDCSDMQSCDIDALIKPIRIMKRGDLTIF</sequence>
<feature type="zinc finger region" description="C3H1-type" evidence="6">
    <location>
        <begin position="1408"/>
        <end position="1434"/>
    </location>
</feature>
<dbReference type="FunFam" id="4.10.1000.10:FF:000008">
    <property type="entry name" value="zinc finger CCCH domain-containing protein 3"/>
    <property type="match status" value="1"/>
</dbReference>
<feature type="region of interest" description="Disordered" evidence="7">
    <location>
        <begin position="1"/>
        <end position="49"/>
    </location>
</feature>
<evidence type="ECO:0000256" key="6">
    <source>
        <dbReference type="PROSITE-ProRule" id="PRU00723"/>
    </source>
</evidence>
<keyword evidence="4 6" id="KW-0862">Zinc</keyword>
<name>A0A2I0B705_9ASPA</name>
<feature type="domain" description="C3H1-type" evidence="8">
    <location>
        <begin position="1457"/>
        <end position="1485"/>
    </location>
</feature>
<dbReference type="PROSITE" id="PS50103">
    <property type="entry name" value="ZF_C3H1"/>
    <property type="match status" value="3"/>
</dbReference>
<keyword evidence="10" id="KW-1185">Reference proteome</keyword>
<proteinExistence type="predicted"/>
<dbReference type="OrthoDB" id="3247158at2759"/>
<dbReference type="Proteomes" id="UP000236161">
    <property type="component" value="Unassembled WGS sequence"/>
</dbReference>
<feature type="zinc finger region" description="C3H1-type" evidence="6">
    <location>
        <begin position="1353"/>
        <end position="1382"/>
    </location>
</feature>
<dbReference type="InterPro" id="IPR000571">
    <property type="entry name" value="Znf_CCCH"/>
</dbReference>
<evidence type="ECO:0000256" key="5">
    <source>
        <dbReference type="ARBA" id="ARBA00023125"/>
    </source>
</evidence>
<protein>
    <submittedName>
        <fullName evidence="9">Zinc finger CCCH domain-containing protein 7</fullName>
    </submittedName>
</protein>
<reference evidence="9 10" key="1">
    <citation type="journal article" date="2017" name="Nature">
        <title>The Apostasia genome and the evolution of orchids.</title>
        <authorList>
            <person name="Zhang G.Q."/>
            <person name="Liu K.W."/>
            <person name="Li Z."/>
            <person name="Lohaus R."/>
            <person name="Hsiao Y.Y."/>
            <person name="Niu S.C."/>
            <person name="Wang J.Y."/>
            <person name="Lin Y.C."/>
            <person name="Xu Q."/>
            <person name="Chen L.J."/>
            <person name="Yoshida K."/>
            <person name="Fujiwara S."/>
            <person name="Wang Z.W."/>
            <person name="Zhang Y.Q."/>
            <person name="Mitsuda N."/>
            <person name="Wang M."/>
            <person name="Liu G.H."/>
            <person name="Pecoraro L."/>
            <person name="Huang H.X."/>
            <person name="Xiao X.J."/>
            <person name="Lin M."/>
            <person name="Wu X.Y."/>
            <person name="Wu W.L."/>
            <person name="Chen Y.Y."/>
            <person name="Chang S.B."/>
            <person name="Sakamoto S."/>
            <person name="Ohme-Takagi M."/>
            <person name="Yagi M."/>
            <person name="Zeng S.J."/>
            <person name="Shen C.Y."/>
            <person name="Yeh C.M."/>
            <person name="Luo Y.B."/>
            <person name="Tsai W.C."/>
            <person name="Van de Peer Y."/>
            <person name="Liu Z.J."/>
        </authorList>
    </citation>
    <scope>NUCLEOTIDE SEQUENCE [LARGE SCALE GENOMIC DNA]</scope>
    <source>
        <strain evidence="10">cv. Shenzhen</strain>
        <tissue evidence="9">Stem</tissue>
    </source>
</reference>
<feature type="domain" description="C3H1-type" evidence="8">
    <location>
        <begin position="1408"/>
        <end position="1434"/>
    </location>
</feature>
<gene>
    <name evidence="9" type="ORF">AXF42_Ash005457</name>
</gene>
<feature type="domain" description="C3H1-type" evidence="8">
    <location>
        <begin position="1353"/>
        <end position="1382"/>
    </location>
</feature>
<evidence type="ECO:0000259" key="8">
    <source>
        <dbReference type="PROSITE" id="PS50103"/>
    </source>
</evidence>
<dbReference type="SMART" id="SM00356">
    <property type="entry name" value="ZnF_C3H1"/>
    <property type="match status" value="5"/>
</dbReference>
<evidence type="ECO:0000313" key="9">
    <source>
        <dbReference type="EMBL" id="PKA63562.1"/>
    </source>
</evidence>
<organism evidence="9 10">
    <name type="scientific">Apostasia shenzhenica</name>
    <dbReference type="NCBI Taxonomy" id="1088818"/>
    <lineage>
        <taxon>Eukaryota</taxon>
        <taxon>Viridiplantae</taxon>
        <taxon>Streptophyta</taxon>
        <taxon>Embryophyta</taxon>
        <taxon>Tracheophyta</taxon>
        <taxon>Spermatophyta</taxon>
        <taxon>Magnoliopsida</taxon>
        <taxon>Liliopsida</taxon>
        <taxon>Asparagales</taxon>
        <taxon>Orchidaceae</taxon>
        <taxon>Apostasioideae</taxon>
        <taxon>Apostasia</taxon>
    </lineage>
</organism>
<dbReference type="STRING" id="1088818.A0A2I0B705"/>
<feature type="region of interest" description="Disordered" evidence="7">
    <location>
        <begin position="915"/>
        <end position="953"/>
    </location>
</feature>
<feature type="zinc finger region" description="C3H1-type" evidence="6">
    <location>
        <begin position="1457"/>
        <end position="1485"/>
    </location>
</feature>
<dbReference type="FunFam" id="4.10.1000.10:FF:000022">
    <property type="entry name" value="Zinc finger CCCH domain-containing protein 7"/>
    <property type="match status" value="1"/>
</dbReference>
<keyword evidence="3 6" id="KW-0863">Zinc-finger</keyword>
<dbReference type="EMBL" id="KZ451908">
    <property type="protein sequence ID" value="PKA63562.1"/>
    <property type="molecule type" value="Genomic_DNA"/>
</dbReference>
<dbReference type="GO" id="GO:0005634">
    <property type="term" value="C:nucleus"/>
    <property type="evidence" value="ECO:0007669"/>
    <property type="project" value="TreeGrafter"/>
</dbReference>
<dbReference type="PANTHER" id="PTHR46156">
    <property type="entry name" value="CCCH ZINGC FINGER"/>
    <property type="match status" value="1"/>
</dbReference>
<feature type="compositionally biased region" description="Pro residues" evidence="7">
    <location>
        <begin position="18"/>
        <end position="29"/>
    </location>
</feature>
<evidence type="ECO:0000256" key="2">
    <source>
        <dbReference type="ARBA" id="ARBA00022737"/>
    </source>
</evidence>
<dbReference type="GO" id="GO:0008270">
    <property type="term" value="F:zinc ion binding"/>
    <property type="evidence" value="ECO:0007669"/>
    <property type="project" value="UniProtKB-KW"/>
</dbReference>
<keyword evidence="2" id="KW-0677">Repeat</keyword>
<evidence type="ECO:0000256" key="4">
    <source>
        <dbReference type="ARBA" id="ARBA00022833"/>
    </source>
</evidence>
<dbReference type="Gene3D" id="4.10.1000.10">
    <property type="entry name" value="Zinc finger, CCCH-type"/>
    <property type="match status" value="2"/>
</dbReference>
<feature type="compositionally biased region" description="Pro residues" evidence="7">
    <location>
        <begin position="36"/>
        <end position="49"/>
    </location>
</feature>
<feature type="region of interest" description="Disordered" evidence="7">
    <location>
        <begin position="1065"/>
        <end position="1087"/>
    </location>
</feature>
<evidence type="ECO:0000313" key="10">
    <source>
        <dbReference type="Proteomes" id="UP000236161"/>
    </source>
</evidence>
<feature type="compositionally biased region" description="Basic and acidic residues" evidence="7">
    <location>
        <begin position="273"/>
        <end position="284"/>
    </location>
</feature>
<keyword evidence="5" id="KW-0238">DNA-binding</keyword>
<evidence type="ECO:0000256" key="7">
    <source>
        <dbReference type="SAM" id="MobiDB-lite"/>
    </source>
</evidence>
<evidence type="ECO:0000256" key="3">
    <source>
        <dbReference type="ARBA" id="ARBA00022771"/>
    </source>
</evidence>
<accession>A0A2I0B705</accession>